<keyword evidence="5 7" id="KW-1133">Transmembrane helix</keyword>
<evidence type="ECO:0000256" key="3">
    <source>
        <dbReference type="ARBA" id="ARBA00022692"/>
    </source>
</evidence>
<dbReference type="GO" id="GO:0015171">
    <property type="term" value="F:amino acid transmembrane transporter activity"/>
    <property type="evidence" value="ECO:0007669"/>
    <property type="project" value="TreeGrafter"/>
</dbReference>
<dbReference type="InterPro" id="IPR001123">
    <property type="entry name" value="LeuE-type"/>
</dbReference>
<comment type="caution">
    <text evidence="8">The sequence shown here is derived from an EMBL/GenBank/DDBJ whole genome shotgun (WGS) entry which is preliminary data.</text>
</comment>
<feature type="transmembrane region" description="Helical" evidence="7">
    <location>
        <begin position="68"/>
        <end position="89"/>
    </location>
</feature>
<evidence type="ECO:0000256" key="7">
    <source>
        <dbReference type="SAM" id="Phobius"/>
    </source>
</evidence>
<reference evidence="8 9" key="1">
    <citation type="submission" date="2016-02" db="EMBL/GenBank/DDBJ databases">
        <title>Species-wide whole genome sequencing reveals diversity, host range in Lonsdalea quercina.</title>
        <authorList>
            <person name="Li Y."/>
        </authorList>
    </citation>
    <scope>NUCLEOTIDE SEQUENCE [LARGE SCALE GENOMIC DNA]</scope>
    <source>
        <strain evidence="8 9">LMG 26264</strain>
    </source>
</reference>
<dbReference type="EMBL" id="LUTP01000017">
    <property type="protein sequence ID" value="OSN05928.1"/>
    <property type="molecule type" value="Genomic_DNA"/>
</dbReference>
<keyword evidence="3 7" id="KW-0812">Transmembrane</keyword>
<dbReference type="Pfam" id="PF01810">
    <property type="entry name" value="LysE"/>
    <property type="match status" value="1"/>
</dbReference>
<evidence type="ECO:0000313" key="9">
    <source>
        <dbReference type="Proteomes" id="UP000194020"/>
    </source>
</evidence>
<dbReference type="GO" id="GO:0005886">
    <property type="term" value="C:plasma membrane"/>
    <property type="evidence" value="ECO:0007669"/>
    <property type="project" value="UniProtKB-SubCell"/>
</dbReference>
<protein>
    <submittedName>
        <fullName evidence="8">Lysine transporter LysE</fullName>
    </submittedName>
</protein>
<comment type="subcellular location">
    <subcellularLocation>
        <location evidence="1">Cell membrane</location>
        <topology evidence="1">Multi-pass membrane protein</topology>
    </subcellularLocation>
</comment>
<keyword evidence="2" id="KW-1003">Cell membrane</keyword>
<dbReference type="PANTHER" id="PTHR30086:SF20">
    <property type="entry name" value="ARGININE EXPORTER PROTEIN ARGO-RELATED"/>
    <property type="match status" value="1"/>
</dbReference>
<keyword evidence="6 7" id="KW-0472">Membrane</keyword>
<name>A0A1X3RVV9_9GAMM</name>
<dbReference type="PANTHER" id="PTHR30086">
    <property type="entry name" value="ARGININE EXPORTER PROTEIN ARGO"/>
    <property type="match status" value="1"/>
</dbReference>
<dbReference type="Proteomes" id="UP000194020">
    <property type="component" value="Unassembled WGS sequence"/>
</dbReference>
<dbReference type="OrthoDB" id="5638726at2"/>
<accession>A0A1X3RVV9</accession>
<sequence>MSTTVLMTGFMTSAGLLLSIGAQNSFVLRQGVRREHVFLICTLCFLLDILLISAGVFGVSELLSSHPWALNCLTLAGVLFLIHYGFCALRSAWRGNQSLRLGATGNARASRLSAVTACLAVSLLNPNVYLDTVAIIGGISSGLGHEQKVFYLAGALLASGLWFYAIGYLASACARLFEKNLTWRVLDSFIGVYMLFIAWQLLRLILSPAAS</sequence>
<evidence type="ECO:0000256" key="6">
    <source>
        <dbReference type="ARBA" id="ARBA00023136"/>
    </source>
</evidence>
<evidence type="ECO:0000256" key="1">
    <source>
        <dbReference type="ARBA" id="ARBA00004651"/>
    </source>
</evidence>
<organism evidence="8 9">
    <name type="scientific">Lonsdalea iberica</name>
    <dbReference type="NCBI Taxonomy" id="1082703"/>
    <lineage>
        <taxon>Bacteria</taxon>
        <taxon>Pseudomonadati</taxon>
        <taxon>Pseudomonadota</taxon>
        <taxon>Gammaproteobacteria</taxon>
        <taxon>Enterobacterales</taxon>
        <taxon>Pectobacteriaceae</taxon>
        <taxon>Lonsdalea</taxon>
    </lineage>
</organism>
<evidence type="ECO:0000256" key="4">
    <source>
        <dbReference type="ARBA" id="ARBA00022970"/>
    </source>
</evidence>
<proteinExistence type="predicted"/>
<evidence type="ECO:0000256" key="2">
    <source>
        <dbReference type="ARBA" id="ARBA00022475"/>
    </source>
</evidence>
<evidence type="ECO:0000313" key="8">
    <source>
        <dbReference type="EMBL" id="OSN05928.1"/>
    </source>
</evidence>
<dbReference type="AlphaFoldDB" id="A0A1X3RVV9"/>
<feature type="transmembrane region" description="Helical" evidence="7">
    <location>
        <begin position="181"/>
        <end position="202"/>
    </location>
</feature>
<feature type="transmembrane region" description="Helical" evidence="7">
    <location>
        <begin position="109"/>
        <end position="129"/>
    </location>
</feature>
<keyword evidence="4" id="KW-0029">Amino-acid transport</keyword>
<gene>
    <name evidence="8" type="ORF">AU511_08515</name>
</gene>
<evidence type="ECO:0000256" key="5">
    <source>
        <dbReference type="ARBA" id="ARBA00022989"/>
    </source>
</evidence>
<feature type="transmembrane region" description="Helical" evidence="7">
    <location>
        <begin position="149"/>
        <end position="169"/>
    </location>
</feature>
<keyword evidence="4" id="KW-0813">Transport</keyword>
<feature type="transmembrane region" description="Helical" evidence="7">
    <location>
        <begin position="6"/>
        <end position="28"/>
    </location>
</feature>
<dbReference type="RefSeq" id="WP_094109402.1">
    <property type="nucleotide sequence ID" value="NZ_LUTP01000017.1"/>
</dbReference>
<feature type="transmembrane region" description="Helical" evidence="7">
    <location>
        <begin position="37"/>
        <end position="56"/>
    </location>
</feature>